<organism evidence="4 5">
    <name type="scientific">Nocardia goodfellowii</name>
    <dbReference type="NCBI Taxonomy" id="882446"/>
    <lineage>
        <taxon>Bacteria</taxon>
        <taxon>Bacillati</taxon>
        <taxon>Actinomycetota</taxon>
        <taxon>Actinomycetes</taxon>
        <taxon>Mycobacteriales</taxon>
        <taxon>Nocardiaceae</taxon>
        <taxon>Nocardia</taxon>
    </lineage>
</organism>
<proteinExistence type="predicted"/>
<feature type="region of interest" description="Disordered" evidence="1">
    <location>
        <begin position="13"/>
        <end position="71"/>
    </location>
</feature>
<reference evidence="4 5" key="1">
    <citation type="submission" date="2021-03" db="EMBL/GenBank/DDBJ databases">
        <title>Sequencing the genomes of 1000 actinobacteria strains.</title>
        <authorList>
            <person name="Klenk H.-P."/>
        </authorList>
    </citation>
    <scope>NUCLEOTIDE SEQUENCE [LARGE SCALE GENOMIC DNA]</scope>
    <source>
        <strain evidence="4 5">DSM 45516</strain>
    </source>
</reference>
<feature type="domain" description="DUF8176" evidence="3">
    <location>
        <begin position="182"/>
        <end position="301"/>
    </location>
</feature>
<feature type="region of interest" description="Disordered" evidence="1">
    <location>
        <begin position="157"/>
        <end position="204"/>
    </location>
</feature>
<accession>A0ABS4QIZ0</accession>
<dbReference type="InterPro" id="IPR058489">
    <property type="entry name" value="DUF8176"/>
</dbReference>
<gene>
    <name evidence="4" type="ORF">BJ987_003532</name>
</gene>
<evidence type="ECO:0000313" key="4">
    <source>
        <dbReference type="EMBL" id="MBP2190631.1"/>
    </source>
</evidence>
<evidence type="ECO:0000256" key="2">
    <source>
        <dbReference type="SAM" id="Phobius"/>
    </source>
</evidence>
<evidence type="ECO:0000256" key="1">
    <source>
        <dbReference type="SAM" id="MobiDB-lite"/>
    </source>
</evidence>
<keyword evidence="2" id="KW-1133">Transmembrane helix</keyword>
<comment type="caution">
    <text evidence="4">The sequence shown here is derived from an EMBL/GenBank/DDBJ whole genome shotgun (WGS) entry which is preliminary data.</text>
</comment>
<keyword evidence="5" id="KW-1185">Reference proteome</keyword>
<keyword evidence="2" id="KW-0472">Membrane</keyword>
<feature type="compositionally biased region" description="Polar residues" evidence="1">
    <location>
        <begin position="157"/>
        <end position="180"/>
    </location>
</feature>
<dbReference type="EMBL" id="JAGGMR010000001">
    <property type="protein sequence ID" value="MBP2190631.1"/>
    <property type="molecule type" value="Genomic_DNA"/>
</dbReference>
<dbReference type="Pfam" id="PF26527">
    <property type="entry name" value="DUF8176"/>
    <property type="match status" value="1"/>
</dbReference>
<feature type="transmembrane region" description="Helical" evidence="2">
    <location>
        <begin position="131"/>
        <end position="153"/>
    </location>
</feature>
<sequence>MLKSYKELSRWFPALEPETGTQAPASVREDEFRTDDDGPAQYPHYIREPDPDDPEVARARAEVPPDLASRRSEFTGGWSDWVGGHAPSAADDYDRDADLVRFPWPDDDYDDDDEEPVGLRARRSRAGRGRVLAVLVVAVLLLVLAGAGAVWLLKSSGGNDSAGSPRDSLQFTAGSAQSDPAATCPVERTDREVRSSQPGGTGSGPDAILSFQYAYYVERDAERAVQVVAPGASVSPAEVIQKGIETIPAGTTHCVRIVALGDNKYSVEITEQRPGGVPATYNKQTVTTAVIGGRTLITGIAAG</sequence>
<evidence type="ECO:0000259" key="3">
    <source>
        <dbReference type="Pfam" id="PF26527"/>
    </source>
</evidence>
<keyword evidence="2" id="KW-0812">Transmembrane</keyword>
<dbReference type="Proteomes" id="UP001519325">
    <property type="component" value="Unassembled WGS sequence"/>
</dbReference>
<name>A0ABS4QIZ0_9NOCA</name>
<dbReference type="RefSeq" id="WP_209891032.1">
    <property type="nucleotide sequence ID" value="NZ_JAGGMR010000001.1"/>
</dbReference>
<evidence type="ECO:0000313" key="5">
    <source>
        <dbReference type="Proteomes" id="UP001519325"/>
    </source>
</evidence>
<protein>
    <recommendedName>
        <fullName evidence="3">DUF8176 domain-containing protein</fullName>
    </recommendedName>
</protein>
<feature type="compositionally biased region" description="Basic and acidic residues" evidence="1">
    <location>
        <begin position="45"/>
        <end position="71"/>
    </location>
</feature>